<dbReference type="AlphaFoldDB" id="A0A1I3Y653"/>
<keyword evidence="3" id="KW-1185">Reference proteome</keyword>
<evidence type="ECO:0000313" key="2">
    <source>
        <dbReference type="EMBL" id="SFK27243.1"/>
    </source>
</evidence>
<dbReference type="PROSITE" id="PS51186">
    <property type="entry name" value="GNAT"/>
    <property type="match status" value="1"/>
</dbReference>
<dbReference type="Gene3D" id="3.40.630.30">
    <property type="match status" value="1"/>
</dbReference>
<dbReference type="Proteomes" id="UP000199473">
    <property type="component" value="Unassembled WGS sequence"/>
</dbReference>
<sequence>MSTIAVAREPVQRIAVDVTFLRMDSPPEDAPPALPRGSVVQRVAQCSVPFYRYLYDTVGHDYVWWLRRTVPDSEIASLLARPEISIHVLYHGGEPAGFYELERRGEHGTNLAYFGLMPHAIGFGAGRALLRHAIDEAWGEHARALTVNTCTADHPRALPNYKSAGFRVIRTVREVWPVPLRLGLAIPDRLKV</sequence>
<feature type="domain" description="N-acetyltransferase" evidence="1">
    <location>
        <begin position="49"/>
        <end position="187"/>
    </location>
</feature>
<proteinExistence type="predicted"/>
<evidence type="ECO:0000259" key="1">
    <source>
        <dbReference type="PROSITE" id="PS51186"/>
    </source>
</evidence>
<dbReference type="EMBL" id="FOSQ01000001">
    <property type="protein sequence ID" value="SFK27243.1"/>
    <property type="molecule type" value="Genomic_DNA"/>
</dbReference>
<dbReference type="Pfam" id="PF00583">
    <property type="entry name" value="Acetyltransf_1"/>
    <property type="match status" value="1"/>
</dbReference>
<accession>A0A1I3Y653</accession>
<dbReference type="InterPro" id="IPR000182">
    <property type="entry name" value="GNAT_dom"/>
</dbReference>
<name>A0A1I3Y653_9PROT</name>
<dbReference type="SUPFAM" id="SSF55729">
    <property type="entry name" value="Acyl-CoA N-acyltransferases (Nat)"/>
    <property type="match status" value="1"/>
</dbReference>
<dbReference type="InterPro" id="IPR016181">
    <property type="entry name" value="Acyl_CoA_acyltransferase"/>
</dbReference>
<dbReference type="STRING" id="1123062.SAMN02745775_1011001"/>
<dbReference type="GO" id="GO:0016747">
    <property type="term" value="F:acyltransferase activity, transferring groups other than amino-acyl groups"/>
    <property type="evidence" value="ECO:0007669"/>
    <property type="project" value="InterPro"/>
</dbReference>
<protein>
    <recommendedName>
        <fullName evidence="1">N-acetyltransferase domain-containing protein</fullName>
    </recommendedName>
</protein>
<evidence type="ECO:0000313" key="3">
    <source>
        <dbReference type="Proteomes" id="UP000199473"/>
    </source>
</evidence>
<dbReference type="RefSeq" id="WP_408735393.1">
    <property type="nucleotide sequence ID" value="NZ_FOSQ01000001.1"/>
</dbReference>
<reference evidence="2 3" key="1">
    <citation type="submission" date="2016-10" db="EMBL/GenBank/DDBJ databases">
        <authorList>
            <person name="de Groot N.N."/>
        </authorList>
    </citation>
    <scope>NUCLEOTIDE SEQUENCE [LARGE SCALE GENOMIC DNA]</scope>
    <source>
        <strain evidence="2 3">DSM 19981</strain>
    </source>
</reference>
<gene>
    <name evidence="2" type="ORF">SAMN02745775_1011001</name>
</gene>
<organism evidence="2 3">
    <name type="scientific">Falsiroseomonas stagni DSM 19981</name>
    <dbReference type="NCBI Taxonomy" id="1123062"/>
    <lineage>
        <taxon>Bacteria</taxon>
        <taxon>Pseudomonadati</taxon>
        <taxon>Pseudomonadota</taxon>
        <taxon>Alphaproteobacteria</taxon>
        <taxon>Acetobacterales</taxon>
        <taxon>Roseomonadaceae</taxon>
        <taxon>Falsiroseomonas</taxon>
    </lineage>
</organism>
<dbReference type="CDD" id="cd04301">
    <property type="entry name" value="NAT_SF"/>
    <property type="match status" value="1"/>
</dbReference>